<dbReference type="InterPro" id="IPR013216">
    <property type="entry name" value="Methyltransf_11"/>
</dbReference>
<keyword evidence="1" id="KW-1133">Transmembrane helix</keyword>
<dbReference type="InterPro" id="IPR052356">
    <property type="entry name" value="Thiol_S-MT"/>
</dbReference>
<dbReference type="InterPro" id="IPR029063">
    <property type="entry name" value="SAM-dependent_MTases_sf"/>
</dbReference>
<feature type="domain" description="Methyltransferase type 11" evidence="2">
    <location>
        <begin position="82"/>
        <end position="184"/>
    </location>
</feature>
<dbReference type="SUPFAM" id="SSF53335">
    <property type="entry name" value="S-adenosyl-L-methionine-dependent methyltransferases"/>
    <property type="match status" value="1"/>
</dbReference>
<evidence type="ECO:0000259" key="2">
    <source>
        <dbReference type="Pfam" id="PF08241"/>
    </source>
</evidence>
<feature type="transmembrane region" description="Helical" evidence="1">
    <location>
        <begin position="6"/>
        <end position="24"/>
    </location>
</feature>
<dbReference type="AlphaFoldDB" id="A7S2R1"/>
<dbReference type="PANTHER" id="PTHR45036">
    <property type="entry name" value="METHYLTRANSFERASE LIKE 7B"/>
    <property type="match status" value="1"/>
</dbReference>
<dbReference type="Pfam" id="PF08241">
    <property type="entry name" value="Methyltransf_11"/>
    <property type="match status" value="1"/>
</dbReference>
<evidence type="ECO:0000313" key="4">
    <source>
        <dbReference type="Proteomes" id="UP000001593"/>
    </source>
</evidence>
<dbReference type="OrthoDB" id="5985611at2759"/>
<accession>A7S2R1</accession>
<dbReference type="GO" id="GO:0008168">
    <property type="term" value="F:methyltransferase activity"/>
    <property type="evidence" value="ECO:0000318"/>
    <property type="project" value="GO_Central"/>
</dbReference>
<reference evidence="3 4" key="1">
    <citation type="journal article" date="2007" name="Science">
        <title>Sea anemone genome reveals ancestral eumetazoan gene repertoire and genomic organization.</title>
        <authorList>
            <person name="Putnam N.H."/>
            <person name="Srivastava M."/>
            <person name="Hellsten U."/>
            <person name="Dirks B."/>
            <person name="Chapman J."/>
            <person name="Salamov A."/>
            <person name="Terry A."/>
            <person name="Shapiro H."/>
            <person name="Lindquist E."/>
            <person name="Kapitonov V.V."/>
            <person name="Jurka J."/>
            <person name="Genikhovich G."/>
            <person name="Grigoriev I.V."/>
            <person name="Lucas S.M."/>
            <person name="Steele R.E."/>
            <person name="Finnerty J.R."/>
            <person name="Technau U."/>
            <person name="Martindale M.Q."/>
            <person name="Rokhsar D.S."/>
        </authorList>
    </citation>
    <scope>NUCLEOTIDE SEQUENCE [LARGE SCALE GENOMIC DNA]</scope>
    <source>
        <strain evidence="4">CH2 X CH6</strain>
    </source>
</reference>
<dbReference type="HOGENOM" id="CLU_037990_7_1_1"/>
<dbReference type="GO" id="GO:0008757">
    <property type="term" value="F:S-adenosylmethionine-dependent methyltransferase activity"/>
    <property type="evidence" value="ECO:0007669"/>
    <property type="project" value="InterPro"/>
</dbReference>
<sequence>MTSIYSIYYFIGILIALVVSLRLLKLLVVRFFTSDYYKSLFAARMQMFSELHKSGQTKSSKMRSELISVLNMKIAELGGDVVEIGAGPGNNTKFLQLPEGSFLIVVDYNPHMEKIFRKNMETDNPNLHLKEFLVQSADDMSEIPDGSVSAVLATHLLCSLDDQQTRKVLKEIMRVLRPGGCYFFLEHVIDKPGTMRRAVQCMLGSVTGIWQLVADGCNPDKDTCQEIHQAGFGSVTLKNSLTEQFYLWNDPIYTITSYVTRPKLWGHAVKHSIKRCTEKDKLAKLFESMAQA</sequence>
<keyword evidence="1" id="KW-0472">Membrane</keyword>
<dbReference type="Proteomes" id="UP000001593">
    <property type="component" value="Unassembled WGS sequence"/>
</dbReference>
<dbReference type="PhylomeDB" id="A7S2R1"/>
<protein>
    <recommendedName>
        <fullName evidence="2">Methyltransferase type 11 domain-containing protein</fullName>
    </recommendedName>
</protein>
<evidence type="ECO:0000256" key="1">
    <source>
        <dbReference type="SAM" id="Phobius"/>
    </source>
</evidence>
<name>A7S2R1_NEMVE</name>
<dbReference type="Gene3D" id="3.40.50.150">
    <property type="entry name" value="Vaccinia Virus protein VP39"/>
    <property type="match status" value="1"/>
</dbReference>
<dbReference type="PANTHER" id="PTHR45036:SF1">
    <property type="entry name" value="METHYLTRANSFERASE LIKE 7A"/>
    <property type="match status" value="1"/>
</dbReference>
<keyword evidence="1" id="KW-0812">Transmembrane</keyword>
<gene>
    <name evidence="3" type="ORF">NEMVEDRAFT_v1g242449</name>
</gene>
<dbReference type="CDD" id="cd02440">
    <property type="entry name" value="AdoMet_MTases"/>
    <property type="match status" value="1"/>
</dbReference>
<dbReference type="eggNOG" id="KOG4300">
    <property type="taxonomic scope" value="Eukaryota"/>
</dbReference>
<keyword evidence="4" id="KW-1185">Reference proteome</keyword>
<dbReference type="EMBL" id="DS469570">
    <property type="protein sequence ID" value="EDO41937.1"/>
    <property type="molecule type" value="Genomic_DNA"/>
</dbReference>
<organism evidence="3 4">
    <name type="scientific">Nematostella vectensis</name>
    <name type="common">Starlet sea anemone</name>
    <dbReference type="NCBI Taxonomy" id="45351"/>
    <lineage>
        <taxon>Eukaryota</taxon>
        <taxon>Metazoa</taxon>
        <taxon>Cnidaria</taxon>
        <taxon>Anthozoa</taxon>
        <taxon>Hexacorallia</taxon>
        <taxon>Actiniaria</taxon>
        <taxon>Edwardsiidae</taxon>
        <taxon>Nematostella</taxon>
    </lineage>
</organism>
<dbReference type="STRING" id="45351.A7S2R1"/>
<proteinExistence type="predicted"/>
<evidence type="ECO:0000313" key="3">
    <source>
        <dbReference type="EMBL" id="EDO41937.1"/>
    </source>
</evidence>
<dbReference type="InParanoid" id="A7S2R1"/>